<evidence type="ECO:0000256" key="5">
    <source>
        <dbReference type="SAM" id="Phobius"/>
    </source>
</evidence>
<evidence type="ECO:0000313" key="7">
    <source>
        <dbReference type="EMBL" id="QDE31294.1"/>
    </source>
</evidence>
<keyword evidence="2" id="KW-0547">Nucleotide-binding</keyword>
<dbReference type="AlphaFoldDB" id="A0A4Y5YF42"/>
<sequence length="377" mass="42529">MIDIVALYSELASLSKTEQQQRLLPLRQVYREQVLALEKMLSVDDTPLSSSQLLSQQYANHSPFSQDELIGQQVMGFTITQLISNAGGMGLVFLGEQRLENHDTGYIKIHKAAIKILRTNRLNTQQQKAVFYNEASILMTLDHPNVCSIYGVSEVLGHACIVMDYIDGHGLDVWLDNNKFNQIQRFNLFEQLLRAVSYLHGEDLFHGDLKPQNIIINDQGHLVLIDLGLASKYKQKISEDDNHTQDVIQAFTRHWSAPEQVAGHACTAQSDVFSLGMMLHFLLTGSVVANGKVSMLKSTELNAIINKAILNQPDRRYTNAESFRQSINIYQQGMPVAEYSQSGSYQLHKLLKRKPFTSLACVLFVYSVATSLWIVFH</sequence>
<name>A0A4Y5YF42_9GAMM</name>
<dbReference type="GO" id="GO:0005524">
    <property type="term" value="F:ATP binding"/>
    <property type="evidence" value="ECO:0007669"/>
    <property type="project" value="UniProtKB-KW"/>
</dbReference>
<organism evidence="7 8">
    <name type="scientific">Shewanella polaris</name>
    <dbReference type="NCBI Taxonomy" id="2588449"/>
    <lineage>
        <taxon>Bacteria</taxon>
        <taxon>Pseudomonadati</taxon>
        <taxon>Pseudomonadota</taxon>
        <taxon>Gammaproteobacteria</taxon>
        <taxon>Alteromonadales</taxon>
        <taxon>Shewanellaceae</taxon>
        <taxon>Shewanella</taxon>
    </lineage>
</organism>
<evidence type="ECO:0000256" key="4">
    <source>
        <dbReference type="ARBA" id="ARBA00022840"/>
    </source>
</evidence>
<dbReference type="PROSITE" id="PS50011">
    <property type="entry name" value="PROTEIN_KINASE_DOM"/>
    <property type="match status" value="1"/>
</dbReference>
<dbReference type="EMBL" id="CP041036">
    <property type="protein sequence ID" value="QDE31294.1"/>
    <property type="molecule type" value="Genomic_DNA"/>
</dbReference>
<evidence type="ECO:0000256" key="1">
    <source>
        <dbReference type="ARBA" id="ARBA00022679"/>
    </source>
</evidence>
<dbReference type="PROSITE" id="PS00108">
    <property type="entry name" value="PROTEIN_KINASE_ST"/>
    <property type="match status" value="1"/>
</dbReference>
<keyword evidence="8" id="KW-1185">Reference proteome</keyword>
<dbReference type="PANTHER" id="PTHR43289:SF34">
    <property type="entry name" value="SERINE_THREONINE-PROTEIN KINASE YBDM-RELATED"/>
    <property type="match status" value="1"/>
</dbReference>
<evidence type="ECO:0000313" key="8">
    <source>
        <dbReference type="Proteomes" id="UP000319809"/>
    </source>
</evidence>
<feature type="transmembrane region" description="Helical" evidence="5">
    <location>
        <begin position="356"/>
        <end position="376"/>
    </location>
</feature>
<keyword evidence="5" id="KW-0812">Transmembrane</keyword>
<dbReference type="SMART" id="SM00220">
    <property type="entry name" value="S_TKc"/>
    <property type="match status" value="1"/>
</dbReference>
<reference evidence="7 8" key="1">
    <citation type="submission" date="2019-06" db="EMBL/GenBank/DDBJ databases">
        <title>The genome of Shewanella sp. SM1901.</title>
        <authorList>
            <person name="Cha Q."/>
        </authorList>
    </citation>
    <scope>NUCLEOTIDE SEQUENCE [LARGE SCALE GENOMIC DNA]</scope>
    <source>
        <strain evidence="7 8">SM1901</strain>
    </source>
</reference>
<dbReference type="GO" id="GO:0004674">
    <property type="term" value="F:protein serine/threonine kinase activity"/>
    <property type="evidence" value="ECO:0007669"/>
    <property type="project" value="UniProtKB-KW"/>
</dbReference>
<keyword evidence="4" id="KW-0067">ATP-binding</keyword>
<dbReference type="SUPFAM" id="SSF56112">
    <property type="entry name" value="Protein kinase-like (PK-like)"/>
    <property type="match status" value="1"/>
</dbReference>
<dbReference type="InterPro" id="IPR011009">
    <property type="entry name" value="Kinase-like_dom_sf"/>
</dbReference>
<gene>
    <name evidence="7" type="ORF">FH971_10075</name>
</gene>
<dbReference type="PANTHER" id="PTHR43289">
    <property type="entry name" value="MITOGEN-ACTIVATED PROTEIN KINASE KINASE KINASE 20-RELATED"/>
    <property type="match status" value="1"/>
</dbReference>
<evidence type="ECO:0000259" key="6">
    <source>
        <dbReference type="PROSITE" id="PS50011"/>
    </source>
</evidence>
<feature type="domain" description="Protein kinase" evidence="6">
    <location>
        <begin position="78"/>
        <end position="329"/>
    </location>
</feature>
<dbReference type="Gene3D" id="1.10.510.10">
    <property type="entry name" value="Transferase(Phosphotransferase) domain 1"/>
    <property type="match status" value="1"/>
</dbReference>
<proteinExistence type="predicted"/>
<dbReference type="InterPro" id="IPR000719">
    <property type="entry name" value="Prot_kinase_dom"/>
</dbReference>
<keyword evidence="5" id="KW-1133">Transmembrane helix</keyword>
<dbReference type="RefSeq" id="WP_140234211.1">
    <property type="nucleotide sequence ID" value="NZ_CP041036.1"/>
</dbReference>
<keyword evidence="1" id="KW-0808">Transferase</keyword>
<keyword evidence="5" id="KW-0472">Membrane</keyword>
<dbReference type="InterPro" id="IPR008271">
    <property type="entry name" value="Ser/Thr_kinase_AS"/>
</dbReference>
<evidence type="ECO:0000256" key="2">
    <source>
        <dbReference type="ARBA" id="ARBA00022741"/>
    </source>
</evidence>
<dbReference type="Proteomes" id="UP000319809">
    <property type="component" value="Chromosome"/>
</dbReference>
<dbReference type="KEGG" id="spol:FH971_10075"/>
<evidence type="ECO:0000256" key="3">
    <source>
        <dbReference type="ARBA" id="ARBA00022777"/>
    </source>
</evidence>
<accession>A0A4Y5YF42</accession>
<dbReference type="Pfam" id="PF00069">
    <property type="entry name" value="Pkinase"/>
    <property type="match status" value="1"/>
</dbReference>
<keyword evidence="3 7" id="KW-0418">Kinase</keyword>
<keyword evidence="7" id="KW-0723">Serine/threonine-protein kinase</keyword>
<dbReference type="CDD" id="cd14014">
    <property type="entry name" value="STKc_PknB_like"/>
    <property type="match status" value="1"/>
</dbReference>
<protein>
    <submittedName>
        <fullName evidence="7">Serine/threonine protein kinase</fullName>
    </submittedName>
</protein>